<dbReference type="EMBL" id="QGNW01000001">
    <property type="protein sequence ID" value="RVX23138.1"/>
    <property type="molecule type" value="Genomic_DNA"/>
</dbReference>
<evidence type="ECO:0000256" key="12">
    <source>
        <dbReference type="ARBA" id="ARBA00023136"/>
    </source>
</evidence>
<dbReference type="Proteomes" id="UP000288805">
    <property type="component" value="Unassembled WGS sequence"/>
</dbReference>
<evidence type="ECO:0000256" key="4">
    <source>
        <dbReference type="ARBA" id="ARBA00012483"/>
    </source>
</evidence>
<evidence type="ECO:0000256" key="1">
    <source>
        <dbReference type="ARBA" id="ARBA00000900"/>
    </source>
</evidence>
<accession>A0A438KPK6</accession>
<evidence type="ECO:0000256" key="5">
    <source>
        <dbReference type="ARBA" id="ARBA00022679"/>
    </source>
</evidence>
<evidence type="ECO:0000313" key="19">
    <source>
        <dbReference type="Proteomes" id="UP000288805"/>
    </source>
</evidence>
<evidence type="ECO:0000256" key="10">
    <source>
        <dbReference type="ARBA" id="ARBA00022833"/>
    </source>
</evidence>
<protein>
    <recommendedName>
        <fullName evidence="4">RING-type E3 ubiquitin transferase</fullName>
        <ecNumber evidence="4">2.3.2.27</ecNumber>
    </recommendedName>
</protein>
<proteinExistence type="inferred from homology"/>
<dbReference type="GO" id="GO:0008270">
    <property type="term" value="F:zinc ion binding"/>
    <property type="evidence" value="ECO:0007669"/>
    <property type="project" value="UniProtKB-KW"/>
</dbReference>
<evidence type="ECO:0000259" key="17">
    <source>
        <dbReference type="PROSITE" id="PS50089"/>
    </source>
</evidence>
<dbReference type="GO" id="GO:0016020">
    <property type="term" value="C:membrane"/>
    <property type="evidence" value="ECO:0007669"/>
    <property type="project" value="UniProtKB-SubCell"/>
</dbReference>
<evidence type="ECO:0000313" key="18">
    <source>
        <dbReference type="EMBL" id="RVX23138.1"/>
    </source>
</evidence>
<evidence type="ECO:0000256" key="3">
    <source>
        <dbReference type="ARBA" id="ARBA00004906"/>
    </source>
</evidence>
<comment type="caution">
    <text evidence="18">The sequence shown here is derived from an EMBL/GenBank/DDBJ whole genome shotgun (WGS) entry which is preliminary data.</text>
</comment>
<organism evidence="18 19">
    <name type="scientific">Vitis vinifera</name>
    <name type="common">Grape</name>
    <dbReference type="NCBI Taxonomy" id="29760"/>
    <lineage>
        <taxon>Eukaryota</taxon>
        <taxon>Viridiplantae</taxon>
        <taxon>Streptophyta</taxon>
        <taxon>Embryophyta</taxon>
        <taxon>Tracheophyta</taxon>
        <taxon>Spermatophyta</taxon>
        <taxon>Magnoliopsida</taxon>
        <taxon>eudicotyledons</taxon>
        <taxon>Gunneridae</taxon>
        <taxon>Pentapetalae</taxon>
        <taxon>rosids</taxon>
        <taxon>Vitales</taxon>
        <taxon>Vitaceae</taxon>
        <taxon>Viteae</taxon>
        <taxon>Vitis</taxon>
    </lineage>
</organism>
<evidence type="ECO:0000256" key="8">
    <source>
        <dbReference type="ARBA" id="ARBA00022771"/>
    </source>
</evidence>
<comment type="pathway">
    <text evidence="3">Protein modification; protein ubiquitination.</text>
</comment>
<keyword evidence="10" id="KW-0862">Zinc</keyword>
<sequence>MLESSTEKEISLSSHKDVVENQNPLSGSRNMWWKIDREGRAFSSLFLRMPGCHRCATFCFRLLPPPSPPPPPPLRPHEISPILIFIVCTLGAVFFVVSCCTVVLKYYSGWNRSRRSDPPVQNHTHEDFIDEEQSPVVYHPIWLINTVGLQQSVIDLITVIKYNKEEGLIEGTECSVCLGEFEEDESLRLLPKCSHAFHVPCIDTWLRSHKNCPLCRAPIIHENVGSHLNAVEQDSNDSGSREDMEIDNSETHSGLGSSEVGEGGTAEVGVGVLAVEEARTNEIVRKGLPYMNAGKYELRVLSDLVDNHRASEEQIEPVRRSVSMDLSAASEIYLAMANAVPVEHEGTSDMRSVPGKKLNLEIVARQSCRNSSLYKLMKSSSIGCSLHRGPLSMKKSLSSFPMFSSRRSRSRDSILPL</sequence>
<evidence type="ECO:0000256" key="11">
    <source>
        <dbReference type="ARBA" id="ARBA00022989"/>
    </source>
</evidence>
<dbReference type="PANTHER" id="PTHR46913">
    <property type="entry name" value="RING-H2 FINGER PROTEIN ATL16"/>
    <property type="match status" value="1"/>
</dbReference>
<keyword evidence="6 16" id="KW-0812">Transmembrane</keyword>
<dbReference type="PANTHER" id="PTHR46913:SF19">
    <property type="entry name" value="RING-TYPE E3 UBIQUITIN TRANSFERASE"/>
    <property type="match status" value="1"/>
</dbReference>
<keyword evidence="5" id="KW-0808">Transferase</keyword>
<keyword evidence="12 16" id="KW-0472">Membrane</keyword>
<evidence type="ECO:0000256" key="14">
    <source>
        <dbReference type="PROSITE-ProRule" id="PRU00175"/>
    </source>
</evidence>
<comment type="similarity">
    <text evidence="13">Belongs to the RING-type zinc finger family. ATL subfamily.</text>
</comment>
<dbReference type="InterPro" id="IPR013083">
    <property type="entry name" value="Znf_RING/FYVE/PHD"/>
</dbReference>
<dbReference type="UniPathway" id="UPA00143"/>
<dbReference type="PROSITE" id="PS50089">
    <property type="entry name" value="ZF_RING_2"/>
    <property type="match status" value="1"/>
</dbReference>
<reference evidence="18 19" key="1">
    <citation type="journal article" date="2018" name="PLoS Genet.">
        <title>Population sequencing reveals clonal diversity and ancestral inbreeding in the grapevine cultivar Chardonnay.</title>
        <authorList>
            <person name="Roach M.J."/>
            <person name="Johnson D.L."/>
            <person name="Bohlmann J."/>
            <person name="van Vuuren H.J."/>
            <person name="Jones S.J."/>
            <person name="Pretorius I.S."/>
            <person name="Schmidt S.A."/>
            <person name="Borneman A.R."/>
        </authorList>
    </citation>
    <scope>NUCLEOTIDE SEQUENCE [LARGE SCALE GENOMIC DNA]</scope>
    <source>
        <strain evidence="19">cv. Chardonnay</strain>
        <tissue evidence="18">Leaf</tissue>
    </source>
</reference>
<dbReference type="SMART" id="SM00184">
    <property type="entry name" value="RING"/>
    <property type="match status" value="1"/>
</dbReference>
<name>A0A438KPK6_VITVI</name>
<comment type="catalytic activity">
    <reaction evidence="1">
        <text>S-ubiquitinyl-[E2 ubiquitin-conjugating enzyme]-L-cysteine + [acceptor protein]-L-lysine = [E2 ubiquitin-conjugating enzyme]-L-cysteine + N(6)-ubiquitinyl-[acceptor protein]-L-lysine.</text>
        <dbReference type="EC" id="2.3.2.27"/>
    </reaction>
</comment>
<dbReference type="Gene3D" id="3.30.40.10">
    <property type="entry name" value="Zinc/RING finger domain, C3HC4 (zinc finger)"/>
    <property type="match status" value="1"/>
</dbReference>
<dbReference type="OrthoDB" id="9984778at2759"/>
<feature type="domain" description="RING-type" evidence="17">
    <location>
        <begin position="174"/>
        <end position="216"/>
    </location>
</feature>
<dbReference type="GO" id="GO:0016567">
    <property type="term" value="P:protein ubiquitination"/>
    <property type="evidence" value="ECO:0007669"/>
    <property type="project" value="UniProtKB-UniPathway"/>
</dbReference>
<dbReference type="GO" id="GO:0061630">
    <property type="term" value="F:ubiquitin protein ligase activity"/>
    <property type="evidence" value="ECO:0007669"/>
    <property type="project" value="UniProtKB-EC"/>
</dbReference>
<feature type="region of interest" description="Disordered" evidence="15">
    <location>
        <begin position="230"/>
        <end position="264"/>
    </location>
</feature>
<dbReference type="InterPro" id="IPR044600">
    <property type="entry name" value="ATL1/ATL16-like"/>
</dbReference>
<evidence type="ECO:0000256" key="7">
    <source>
        <dbReference type="ARBA" id="ARBA00022723"/>
    </source>
</evidence>
<dbReference type="FunFam" id="3.30.40.10:FF:000233">
    <property type="entry name" value="RING-H2 finger protein ATL54"/>
    <property type="match status" value="1"/>
</dbReference>
<comment type="subcellular location">
    <subcellularLocation>
        <location evidence="2">Membrane</location>
        <topology evidence="2">Single-pass membrane protein</topology>
    </subcellularLocation>
</comment>
<feature type="transmembrane region" description="Helical" evidence="16">
    <location>
        <begin position="82"/>
        <end position="107"/>
    </location>
</feature>
<evidence type="ECO:0000256" key="13">
    <source>
        <dbReference type="ARBA" id="ARBA00024209"/>
    </source>
</evidence>
<dbReference type="InterPro" id="IPR001841">
    <property type="entry name" value="Znf_RING"/>
</dbReference>
<evidence type="ECO:0000256" key="2">
    <source>
        <dbReference type="ARBA" id="ARBA00004167"/>
    </source>
</evidence>
<keyword evidence="9" id="KW-0833">Ubl conjugation pathway</keyword>
<evidence type="ECO:0000256" key="16">
    <source>
        <dbReference type="SAM" id="Phobius"/>
    </source>
</evidence>
<gene>
    <name evidence="18" type="primary">ATL55</name>
    <name evidence="18" type="ORF">CK203_000502</name>
</gene>
<evidence type="ECO:0000256" key="15">
    <source>
        <dbReference type="SAM" id="MobiDB-lite"/>
    </source>
</evidence>
<keyword evidence="8 14" id="KW-0863">Zinc-finger</keyword>
<keyword evidence="7" id="KW-0479">Metal-binding</keyword>
<dbReference type="SUPFAM" id="SSF57850">
    <property type="entry name" value="RING/U-box"/>
    <property type="match status" value="1"/>
</dbReference>
<dbReference type="EC" id="2.3.2.27" evidence="4"/>
<keyword evidence="11 16" id="KW-1133">Transmembrane helix</keyword>
<evidence type="ECO:0000256" key="6">
    <source>
        <dbReference type="ARBA" id="ARBA00022692"/>
    </source>
</evidence>
<evidence type="ECO:0000256" key="9">
    <source>
        <dbReference type="ARBA" id="ARBA00022786"/>
    </source>
</evidence>
<dbReference type="Pfam" id="PF13639">
    <property type="entry name" value="zf-RING_2"/>
    <property type="match status" value="1"/>
</dbReference>
<dbReference type="CDD" id="cd16461">
    <property type="entry name" value="RING-H2_EL5-like"/>
    <property type="match status" value="1"/>
</dbReference>
<dbReference type="AlphaFoldDB" id="A0A438KPK6"/>